<dbReference type="CDD" id="cd01168">
    <property type="entry name" value="adenosine_kinase"/>
    <property type="match status" value="1"/>
</dbReference>
<dbReference type="InterPro" id="IPR052700">
    <property type="entry name" value="Carb_kinase_PfkB-like"/>
</dbReference>
<dbReference type="Pfam" id="PF00294">
    <property type="entry name" value="PfkB"/>
    <property type="match status" value="1"/>
</dbReference>
<dbReference type="GO" id="GO:0016301">
    <property type="term" value="F:kinase activity"/>
    <property type="evidence" value="ECO:0007669"/>
    <property type="project" value="UniProtKB-KW"/>
</dbReference>
<evidence type="ECO:0000256" key="1">
    <source>
        <dbReference type="ARBA" id="ARBA00010688"/>
    </source>
</evidence>
<evidence type="ECO:0000256" key="3">
    <source>
        <dbReference type="ARBA" id="ARBA00022777"/>
    </source>
</evidence>
<dbReference type="AlphaFoldDB" id="A0AAN8VZV5"/>
<evidence type="ECO:0000256" key="2">
    <source>
        <dbReference type="ARBA" id="ARBA00022679"/>
    </source>
</evidence>
<reference evidence="5 6" key="1">
    <citation type="submission" date="2023-12" db="EMBL/GenBank/DDBJ databases">
        <title>A high-quality genome assembly for Dillenia turbinata (Dilleniales).</title>
        <authorList>
            <person name="Chanderbali A."/>
        </authorList>
    </citation>
    <scope>NUCLEOTIDE SEQUENCE [LARGE SCALE GENOMIC DNA]</scope>
    <source>
        <strain evidence="5">LSX21</strain>
        <tissue evidence="5">Leaf</tissue>
    </source>
</reference>
<accession>A0AAN8VZV5</accession>
<evidence type="ECO:0000313" key="6">
    <source>
        <dbReference type="Proteomes" id="UP001370490"/>
    </source>
</evidence>
<proteinExistence type="inferred from homology"/>
<feature type="domain" description="Carbohydrate kinase PfkB" evidence="4">
    <location>
        <begin position="84"/>
        <end position="349"/>
    </location>
</feature>
<dbReference type="SUPFAM" id="SSF53613">
    <property type="entry name" value="Ribokinase-like"/>
    <property type="match status" value="1"/>
</dbReference>
<dbReference type="Gene3D" id="3.40.1190.20">
    <property type="match status" value="1"/>
</dbReference>
<dbReference type="InterPro" id="IPR011611">
    <property type="entry name" value="PfkB_dom"/>
</dbReference>
<sequence length="376" mass="40385">MGAERVAAPQPLLLHQNGVIAAAAKDAPLVLGLQPSALVDHVARVDFSLLDQIPGERGGSFPVAREEVENILSKVKSHILSSPNDPSPLRTIAGGSVANTIRGLTVGFGVSCGMIGACGDDEQGDFFVDYMSFSRLNLSKLRKKKGPTAQCVCLVDEEGNRTMRPCLLSAVKIQADEFTNKDFSGSKWLVLRYSAYNMDIINAAIRIAKQEGVSVSLDLASFEMVGKFRQPLTELLESGYIDLCFANEDEATELLRGKQDASPETALEFLAKCCEWAVVTLGSNGCIARHGKEIVRVPAIGEAKAIDATGAGDLFASGFIYGLIKGLSLEECCKVGSCSGASVVLSLGGEVTPENWQWMYKQMRIRGLPVPDLLRK</sequence>
<comment type="caution">
    <text evidence="5">The sequence shown here is derived from an EMBL/GenBank/DDBJ whole genome shotgun (WGS) entry which is preliminary data.</text>
</comment>
<keyword evidence="6" id="KW-1185">Reference proteome</keyword>
<dbReference type="InterPro" id="IPR029056">
    <property type="entry name" value="Ribokinase-like"/>
</dbReference>
<name>A0AAN8VZV5_9MAGN</name>
<protein>
    <submittedName>
        <fullName evidence="5">Carbohydrate kinase PfkB</fullName>
    </submittedName>
</protein>
<dbReference type="PANTHER" id="PTHR43320:SF1">
    <property type="entry name" value="OS01G0105900 PROTEIN"/>
    <property type="match status" value="1"/>
</dbReference>
<dbReference type="PANTHER" id="PTHR43320">
    <property type="entry name" value="SUGAR KINASE"/>
    <property type="match status" value="1"/>
</dbReference>
<evidence type="ECO:0000259" key="4">
    <source>
        <dbReference type="Pfam" id="PF00294"/>
    </source>
</evidence>
<keyword evidence="3 5" id="KW-0418">Kinase</keyword>
<gene>
    <name evidence="5" type="ORF">RJ641_032350</name>
</gene>
<comment type="similarity">
    <text evidence="1">Belongs to the carbohydrate kinase PfkB family.</text>
</comment>
<organism evidence="5 6">
    <name type="scientific">Dillenia turbinata</name>
    <dbReference type="NCBI Taxonomy" id="194707"/>
    <lineage>
        <taxon>Eukaryota</taxon>
        <taxon>Viridiplantae</taxon>
        <taxon>Streptophyta</taxon>
        <taxon>Embryophyta</taxon>
        <taxon>Tracheophyta</taxon>
        <taxon>Spermatophyta</taxon>
        <taxon>Magnoliopsida</taxon>
        <taxon>eudicotyledons</taxon>
        <taxon>Gunneridae</taxon>
        <taxon>Pentapetalae</taxon>
        <taxon>Dilleniales</taxon>
        <taxon>Dilleniaceae</taxon>
        <taxon>Dillenia</taxon>
    </lineage>
</organism>
<evidence type="ECO:0000313" key="5">
    <source>
        <dbReference type="EMBL" id="KAK6938842.1"/>
    </source>
</evidence>
<dbReference type="EMBL" id="JBAMMX010000006">
    <property type="protein sequence ID" value="KAK6938842.1"/>
    <property type="molecule type" value="Genomic_DNA"/>
</dbReference>
<keyword evidence="2" id="KW-0808">Transferase</keyword>
<dbReference type="Proteomes" id="UP001370490">
    <property type="component" value="Unassembled WGS sequence"/>
</dbReference>